<protein>
    <submittedName>
        <fullName evidence="2">Uncharacterized protein</fullName>
    </submittedName>
</protein>
<keyword evidence="3" id="KW-1185">Reference proteome</keyword>
<evidence type="ECO:0000313" key="2">
    <source>
        <dbReference type="EMBL" id="RSH84173.1"/>
    </source>
</evidence>
<dbReference type="RefSeq" id="XP_028477621.1">
    <property type="nucleotide sequence ID" value="XM_028621169.1"/>
</dbReference>
<dbReference type="Proteomes" id="UP000279236">
    <property type="component" value="Unassembled WGS sequence"/>
</dbReference>
<sequence>MGMVVVENIDEKRPSIAEFCEARESKRRQQAFTALSPAPNTTSMLTCRDNPTSRIVSTPHPSSCSPAETGGQTALDLQDPARQSETVSSCSPRDSITPVKNQARLTATEFRSQMSTVNPSLLLTEGRDFWERLAGVLSVTTGQEVSDKDLLDIGKQLQMDSRSAASSEPSNRLSLLDTYQRVQTSRHAIRARDDQGGRRRSPSNEWENHPVPTNRNQLPNKDWLAYTCTGQVDVVVLDGATALSSNLHILLAVAQATKLWVVLAHDGSWDMLASDRMARMLAHAQTYFDDGLHRPRRGGRGLGPGENKYRLDEQVSVLAPRARLPDMRGETVRAVMIHALNRHSISTDDRLNMGLVFNRGGGSVGRRWRSWRPTLVKVLGTAHVGVEPDGDDSNEEEWDWLRDDADDHREDWSKVAVDDDEDVSNDRLAGHEGATPRQIDDVTIQHGFCEKCRRFMPLRFTVNGELCGACVAHPDRWDRGGLVGDEARTTPSAMHMNNPSPDLWDIARTRSVHSQYVHPFTLKRR</sequence>
<feature type="region of interest" description="Disordered" evidence="1">
    <location>
        <begin position="55"/>
        <end position="96"/>
    </location>
</feature>
<evidence type="ECO:0000313" key="3">
    <source>
        <dbReference type="Proteomes" id="UP000279236"/>
    </source>
</evidence>
<proteinExistence type="predicted"/>
<feature type="compositionally biased region" description="Polar residues" evidence="1">
    <location>
        <begin position="55"/>
        <end position="72"/>
    </location>
</feature>
<feature type="region of interest" description="Disordered" evidence="1">
    <location>
        <begin position="186"/>
        <end position="218"/>
    </location>
</feature>
<gene>
    <name evidence="2" type="ORF">EHS24_005679</name>
</gene>
<comment type="caution">
    <text evidence="2">The sequence shown here is derived from an EMBL/GenBank/DDBJ whole genome shotgun (WGS) entry which is preliminary data.</text>
</comment>
<accession>A0A427XZD6</accession>
<evidence type="ECO:0000256" key="1">
    <source>
        <dbReference type="SAM" id="MobiDB-lite"/>
    </source>
</evidence>
<dbReference type="EMBL" id="RSCE01000003">
    <property type="protein sequence ID" value="RSH84173.1"/>
    <property type="molecule type" value="Genomic_DNA"/>
</dbReference>
<organism evidence="2 3">
    <name type="scientific">Apiotrichum porosum</name>
    <dbReference type="NCBI Taxonomy" id="105984"/>
    <lineage>
        <taxon>Eukaryota</taxon>
        <taxon>Fungi</taxon>
        <taxon>Dikarya</taxon>
        <taxon>Basidiomycota</taxon>
        <taxon>Agaricomycotina</taxon>
        <taxon>Tremellomycetes</taxon>
        <taxon>Trichosporonales</taxon>
        <taxon>Trichosporonaceae</taxon>
        <taxon>Apiotrichum</taxon>
    </lineage>
</organism>
<reference evidence="2 3" key="1">
    <citation type="submission" date="2018-11" db="EMBL/GenBank/DDBJ databases">
        <title>Genome sequence of Apiotrichum porosum DSM 27194.</title>
        <authorList>
            <person name="Aliyu H."/>
            <person name="Gorte O."/>
            <person name="Ochsenreither K."/>
        </authorList>
    </citation>
    <scope>NUCLEOTIDE SEQUENCE [LARGE SCALE GENOMIC DNA]</scope>
    <source>
        <strain evidence="2 3">DSM 27194</strain>
    </source>
</reference>
<name>A0A427XZD6_9TREE</name>
<dbReference type="GeneID" id="39590222"/>
<feature type="compositionally biased region" description="Polar residues" evidence="1">
    <location>
        <begin position="81"/>
        <end position="96"/>
    </location>
</feature>
<dbReference type="AlphaFoldDB" id="A0A427XZD6"/>